<dbReference type="Gene3D" id="2.10.70.10">
    <property type="entry name" value="Complement Module, domain 1"/>
    <property type="match status" value="9"/>
</dbReference>
<dbReference type="PANTHER" id="PTHR45656">
    <property type="entry name" value="PROTEIN CBR-CLEC-78"/>
    <property type="match status" value="1"/>
</dbReference>
<evidence type="ECO:0000256" key="5">
    <source>
        <dbReference type="PROSITE-ProRule" id="PRU00302"/>
    </source>
</evidence>
<dbReference type="EMBL" id="FR904455">
    <property type="protein sequence ID" value="CDQ63928.1"/>
    <property type="molecule type" value="Genomic_DNA"/>
</dbReference>
<sequence length="1090" mass="120259">MTPELPRMGHVTGIVGSLGTLSPSRETLPLATSNQIMVRFSAKNGPSARGFHFVYQAVPRTSNTQCSSVPEPRYGRRIGSEFSAGSVVRFECNPGYLLQGSKAIKCNAVPNALAQWNDTVPSCAVPCSGNLTERRGTILSPGFPEPYGNSLNCVWKIIVTEGAGIQASTKGFATEHNWDSLEIYDGRDMTAPKLGSFSGTTAPALLNSTSNQLYLHFQSDISVVAAGFHLEYKTVGLTTCPEPMVPANGIKTGDRYMVNEVVSFSCEPGYVLQGHSHISCMPGTVRRWNYPPPLCIAKCGGTVHDLTNVILSPGFPGNYPGNLDCTWRILLPVGYGAHIQFFNFSSEDNHDFLEVRNGPQHSSSLIGQFSGSQLPPNLLSTTHETMIHFYSDHSENRQGFKLAYQAYELQNCQDPTQFPNGYIINNDYNAGQSITFECFPGYVLIGHPVLTCQHGINRKWNHPFPRCEAPCGYNMTAQNGTIFSPEYPNEYPNSQDCTWLIIVPHGHGIYINFTLLQTEPVTDYIAVWDGPEQSYPQLGIFSGNTALESAYSSFNQVLIKFHSDFSTSGFFVLNFHAYRLKKCPPPPTVEEAEIVYEDQDYEIGDIVKYRCFPGFTLVGNSELTCKLNSHLQFEGPPPTCEAQCPANEERAFSSGVILSPGFPKNYPNSQTCSWVIRVQPAYTISIFVEMFQSEKQFDELEIFDGPSGQSPLLVALSGNHSTQLNFTSKTNHLYLRWSTDHATSKRGFKIRYTAPYCSINDPPGNGGVLNRTREHPGSKLQYYCYAGYRLVGPRNSTCRLHRNGLYHWDAPAPLCQALSCGIPESPANGSFHGFQYTVGSKVNYQCNEGYRMETSLPTSTVCLENGTWSNAAHPPLCLPIQCPYIESMLSEHMVWRLISGSLNEFGSQIMLSCTPGFYLGGRRTIKCLANGTWAGIQERSTCKIISCGDLPSPPYGNKIGTLITFGATAIFMCNTGYTLVGSHVRECGANGLWSGVETKCLGIGRIKYISVLQYIFLCVKVTNAGHCDSPDPIINGHISGDGSSYRDTVVYQCNLGFRLIGTSVRICQQDHRWSGQAPVCVRKCNNFCFF</sequence>
<feature type="domain" description="CUB" evidence="6">
    <location>
        <begin position="299"/>
        <end position="407"/>
    </location>
</feature>
<evidence type="ECO:0000256" key="2">
    <source>
        <dbReference type="ARBA" id="ARBA00022729"/>
    </source>
</evidence>
<feature type="domain" description="Sushi" evidence="7">
    <location>
        <begin position="238"/>
        <end position="297"/>
    </location>
</feature>
<protein>
    <submittedName>
        <fullName evidence="8">Uncharacterized protein</fullName>
    </submittedName>
</protein>
<feature type="domain" description="CUB" evidence="6">
    <location>
        <begin position="127"/>
        <end position="235"/>
    </location>
</feature>
<feature type="domain" description="Sushi" evidence="7">
    <location>
        <begin position="64"/>
        <end position="125"/>
    </location>
</feature>
<dbReference type="SMART" id="SM00042">
    <property type="entry name" value="CUB"/>
    <property type="match status" value="4"/>
</dbReference>
<dbReference type="FunFam" id="2.10.70.10:FF:000002">
    <property type="entry name" value="CUB and Sushi multiple domains 3"/>
    <property type="match status" value="3"/>
</dbReference>
<dbReference type="CDD" id="cd00041">
    <property type="entry name" value="CUB"/>
    <property type="match status" value="4"/>
</dbReference>
<feature type="disulfide bond" evidence="5">
    <location>
        <begin position="1053"/>
        <end position="1080"/>
    </location>
</feature>
<feature type="domain" description="Sushi" evidence="7">
    <location>
        <begin position="880"/>
        <end position="944"/>
    </location>
</feature>
<evidence type="ECO:0000313" key="9">
    <source>
        <dbReference type="Proteomes" id="UP000193380"/>
    </source>
</evidence>
<evidence type="ECO:0000313" key="8">
    <source>
        <dbReference type="EMBL" id="CDQ63928.1"/>
    </source>
</evidence>
<keyword evidence="4 5" id="KW-1015">Disulfide bond</keyword>
<dbReference type="SMART" id="SM00032">
    <property type="entry name" value="CCP"/>
    <property type="match status" value="9"/>
</dbReference>
<proteinExistence type="predicted"/>
<dbReference type="InterPro" id="IPR000436">
    <property type="entry name" value="Sushi_SCR_CCP_dom"/>
</dbReference>
<feature type="domain" description="CUB" evidence="6">
    <location>
        <begin position="471"/>
        <end position="582"/>
    </location>
</feature>
<dbReference type="Pfam" id="PF00431">
    <property type="entry name" value="CUB"/>
    <property type="match status" value="4"/>
</dbReference>
<dbReference type="Gene3D" id="2.60.120.290">
    <property type="entry name" value="Spermadhesin, CUB domain"/>
    <property type="match status" value="4"/>
</dbReference>
<feature type="disulfide bond" evidence="5">
    <location>
        <begin position="973"/>
        <end position="1000"/>
    </location>
</feature>
<feature type="domain" description="Sushi" evidence="7">
    <location>
        <begin position="818"/>
        <end position="879"/>
    </location>
</feature>
<evidence type="ECO:0000256" key="3">
    <source>
        <dbReference type="ARBA" id="ARBA00022737"/>
    </source>
</evidence>
<evidence type="ECO:0000256" key="4">
    <source>
        <dbReference type="ARBA" id="ARBA00023157"/>
    </source>
</evidence>
<dbReference type="InterPro" id="IPR035914">
    <property type="entry name" value="Sperma_CUB_dom_sf"/>
</dbReference>
<feature type="domain" description="Sushi" evidence="7">
    <location>
        <begin position="581"/>
        <end position="642"/>
    </location>
</feature>
<dbReference type="Pfam" id="PF00084">
    <property type="entry name" value="Sushi"/>
    <property type="match status" value="9"/>
</dbReference>
<feature type="domain" description="Sushi" evidence="7">
    <location>
        <begin position="945"/>
        <end position="1002"/>
    </location>
</feature>
<feature type="domain" description="Sushi" evidence="7">
    <location>
        <begin position="410"/>
        <end position="469"/>
    </location>
</feature>
<dbReference type="PANTHER" id="PTHR45656:SF4">
    <property type="entry name" value="PROTEIN CBR-CLEC-78"/>
    <property type="match status" value="1"/>
</dbReference>
<evidence type="ECO:0000259" key="7">
    <source>
        <dbReference type="PROSITE" id="PS50923"/>
    </source>
</evidence>
<dbReference type="FunFam" id="2.60.120.290:FF:000001">
    <property type="entry name" value="CUB and sushi domain-containing protein 3 isoform X1"/>
    <property type="match status" value="4"/>
</dbReference>
<evidence type="ECO:0000259" key="6">
    <source>
        <dbReference type="PROSITE" id="PS01180"/>
    </source>
</evidence>
<dbReference type="AlphaFoldDB" id="A0A060W9E3"/>
<evidence type="ECO:0000256" key="1">
    <source>
        <dbReference type="ARBA" id="ARBA00022659"/>
    </source>
</evidence>
<dbReference type="InterPro" id="IPR000859">
    <property type="entry name" value="CUB_dom"/>
</dbReference>
<reference evidence="8 9" key="1">
    <citation type="journal article" date="2014" name="Nat. Commun.">
        <title>The rainbow trout genome provides novel insights into evolution after whole-genome duplication in vertebrates.</title>
        <authorList>
            <person name="Berthelot C."/>
            <person name="Brunet F."/>
            <person name="Chalopin D."/>
            <person name="Juanchich A."/>
            <person name="Bernard M."/>
            <person name="Noel B."/>
            <person name="Bento P."/>
            <person name="Da Silva C."/>
            <person name="Labadie K."/>
            <person name="Alberti A."/>
            <person name="Aury J.M."/>
            <person name="Louis A."/>
            <person name="Dehais P."/>
            <person name="Bardou P."/>
            <person name="Montfort J."/>
            <person name="Klopp C."/>
            <person name="Cabau C."/>
            <person name="Gaspin C."/>
            <person name="Thorgaard G.H."/>
            <person name="Boussaha M."/>
            <person name="Quillet E."/>
            <person name="Guyomard R."/>
            <person name="Galiana D."/>
            <person name="Bobe J."/>
            <person name="Volff J.N."/>
            <person name="Genet C."/>
            <person name="Wincker P."/>
            <person name="Jaillon O."/>
            <person name="Roest Crollius H."/>
            <person name="Guiguen Y."/>
        </authorList>
    </citation>
    <scope>NUCLEOTIDE SEQUENCE [LARGE SCALE GENOMIC DNA]</scope>
</reference>
<dbReference type="CDD" id="cd00033">
    <property type="entry name" value="CCP"/>
    <property type="match status" value="9"/>
</dbReference>
<keyword evidence="2" id="KW-0732">Signal</keyword>
<keyword evidence="1 5" id="KW-0768">Sushi</keyword>
<dbReference type="PROSITE" id="PS50923">
    <property type="entry name" value="SUSHI"/>
    <property type="match status" value="9"/>
</dbReference>
<dbReference type="PaxDb" id="8022-A0A060W9E3"/>
<dbReference type="SUPFAM" id="SSF49854">
    <property type="entry name" value="Spermadhesin, CUB domain"/>
    <property type="match status" value="4"/>
</dbReference>
<dbReference type="Proteomes" id="UP000193380">
    <property type="component" value="Chromosome 23"/>
</dbReference>
<dbReference type="InterPro" id="IPR051277">
    <property type="entry name" value="SEZ6_CSMD_C4BPB_Regulators"/>
</dbReference>
<keyword evidence="3" id="KW-0677">Repeat</keyword>
<dbReference type="InterPro" id="IPR035976">
    <property type="entry name" value="Sushi/SCR/CCP_sf"/>
</dbReference>
<dbReference type="SUPFAM" id="SSF57535">
    <property type="entry name" value="Complement control module/SCR domain"/>
    <property type="match status" value="9"/>
</dbReference>
<feature type="domain" description="Sushi" evidence="7">
    <location>
        <begin position="755"/>
        <end position="817"/>
    </location>
</feature>
<organism evidence="8 9">
    <name type="scientific">Oncorhynchus mykiss</name>
    <name type="common">Rainbow trout</name>
    <name type="synonym">Salmo gairdneri</name>
    <dbReference type="NCBI Taxonomy" id="8022"/>
    <lineage>
        <taxon>Eukaryota</taxon>
        <taxon>Metazoa</taxon>
        <taxon>Chordata</taxon>
        <taxon>Craniata</taxon>
        <taxon>Vertebrata</taxon>
        <taxon>Euteleostomi</taxon>
        <taxon>Actinopterygii</taxon>
        <taxon>Neopterygii</taxon>
        <taxon>Teleostei</taxon>
        <taxon>Protacanthopterygii</taxon>
        <taxon>Salmoniformes</taxon>
        <taxon>Salmonidae</taxon>
        <taxon>Salmoninae</taxon>
        <taxon>Oncorhynchus</taxon>
    </lineage>
</organism>
<accession>A0A060W9E3</accession>
<feature type="domain" description="Sushi" evidence="7">
    <location>
        <begin position="1025"/>
        <end position="1082"/>
    </location>
</feature>
<name>A0A060W9E3_ONCMY</name>
<dbReference type="PROSITE" id="PS01180">
    <property type="entry name" value="CUB"/>
    <property type="match status" value="4"/>
</dbReference>
<dbReference type="STRING" id="8022.A0A060W9E3"/>
<comment type="caution">
    <text evidence="5">Lacks conserved residue(s) required for the propagation of feature annotation.</text>
</comment>
<gene>
    <name evidence="8" type="ORF">GSONMT00070092001</name>
</gene>
<feature type="domain" description="CUB" evidence="6">
    <location>
        <begin position="644"/>
        <end position="755"/>
    </location>
</feature>